<accession>A0AAD9KKJ3</accession>
<dbReference type="AlphaFoldDB" id="A0AAD9KKJ3"/>
<reference evidence="1" key="1">
    <citation type="journal article" date="2023" name="Mol. Biol. Evol.">
        <title>Third-Generation Sequencing Reveals the Adaptive Role of the Epigenome in Three Deep-Sea Polychaetes.</title>
        <authorList>
            <person name="Perez M."/>
            <person name="Aroh O."/>
            <person name="Sun Y."/>
            <person name="Lan Y."/>
            <person name="Juniper S.K."/>
            <person name="Young C.R."/>
            <person name="Angers B."/>
            <person name="Qian P.Y."/>
        </authorList>
    </citation>
    <scope>NUCLEOTIDE SEQUENCE</scope>
    <source>
        <strain evidence="1">R07B-5</strain>
    </source>
</reference>
<organism evidence="1 2">
    <name type="scientific">Ridgeia piscesae</name>
    <name type="common">Tubeworm</name>
    <dbReference type="NCBI Taxonomy" id="27915"/>
    <lineage>
        <taxon>Eukaryota</taxon>
        <taxon>Metazoa</taxon>
        <taxon>Spiralia</taxon>
        <taxon>Lophotrochozoa</taxon>
        <taxon>Annelida</taxon>
        <taxon>Polychaeta</taxon>
        <taxon>Sedentaria</taxon>
        <taxon>Canalipalpata</taxon>
        <taxon>Sabellida</taxon>
        <taxon>Siboglinidae</taxon>
        <taxon>Ridgeia</taxon>
    </lineage>
</organism>
<proteinExistence type="predicted"/>
<evidence type="ECO:0000313" key="1">
    <source>
        <dbReference type="EMBL" id="KAK2173022.1"/>
    </source>
</evidence>
<keyword evidence="2" id="KW-1185">Reference proteome</keyword>
<protein>
    <submittedName>
        <fullName evidence="1">Uncharacterized protein</fullName>
    </submittedName>
</protein>
<name>A0AAD9KKJ3_RIDPI</name>
<comment type="caution">
    <text evidence="1">The sequence shown here is derived from an EMBL/GenBank/DDBJ whole genome shotgun (WGS) entry which is preliminary data.</text>
</comment>
<dbReference type="EMBL" id="JAODUO010000910">
    <property type="protein sequence ID" value="KAK2173022.1"/>
    <property type="molecule type" value="Genomic_DNA"/>
</dbReference>
<gene>
    <name evidence="1" type="ORF">NP493_910g00025</name>
</gene>
<dbReference type="Proteomes" id="UP001209878">
    <property type="component" value="Unassembled WGS sequence"/>
</dbReference>
<evidence type="ECO:0000313" key="2">
    <source>
        <dbReference type="Proteomes" id="UP001209878"/>
    </source>
</evidence>
<sequence>MCENIRASVDFLTRLQALLSALRCVHPPMCARAYASAGAHAGTTTRVRRIAANTTVSCCQHALLEARWFVKAQRAFPCASRICVFFPRLELLGFLAGCEHVFVGGVTFPEYVCAESMRFAYYACAHKHMLTSICGCIRV</sequence>